<dbReference type="PANTHER" id="PTHR43792:SF13">
    <property type="entry name" value="ACETYLTRANSFERASE"/>
    <property type="match status" value="1"/>
</dbReference>
<proteinExistence type="predicted"/>
<dbReference type="GO" id="GO:0016747">
    <property type="term" value="F:acyltransferase activity, transferring groups other than amino-acyl groups"/>
    <property type="evidence" value="ECO:0007669"/>
    <property type="project" value="InterPro"/>
</dbReference>
<reference evidence="3" key="2">
    <citation type="submission" date="2023-06" db="EMBL/GenBank/DDBJ databases">
        <title>Pangenomics reveal diversification of enzyme families and niche specialization in globally abundant SAR202 bacteria.</title>
        <authorList>
            <person name="Saw J.H.W."/>
        </authorList>
    </citation>
    <scope>NUCLEOTIDE SEQUENCE [LARGE SCALE GENOMIC DNA]</scope>
    <source>
        <strain evidence="3">JH1073</strain>
    </source>
</reference>
<dbReference type="SUPFAM" id="SSF55729">
    <property type="entry name" value="Acyl-CoA N-acyltransferases (Nat)"/>
    <property type="match status" value="1"/>
</dbReference>
<keyword evidence="3" id="KW-1185">Reference proteome</keyword>
<sequence>MVMGILLHEQLETERTRLTPLTGEIADSMMARDGDSLLSEERLKFPQPFQIPPMMHDDYLQAVSQRLQYEPGQVGWWGWLFYEKESRNVLGTVGVSGPPDETGSVGIAFSIYEDQENNGYTKEATKAVVDWILAQEGVKSLRMMIHPKNFAAVRVAQHSKFELKGTVVDNVVGEVHLYEAKKRVILPPPSALV</sequence>
<dbReference type="Pfam" id="PF13302">
    <property type="entry name" value="Acetyltransf_3"/>
    <property type="match status" value="1"/>
</dbReference>
<dbReference type="EMBL" id="CP046147">
    <property type="protein sequence ID" value="WFG38401.1"/>
    <property type="molecule type" value="Genomic_DNA"/>
</dbReference>
<reference evidence="2 3" key="1">
    <citation type="submission" date="2019-11" db="EMBL/GenBank/DDBJ databases">
        <authorList>
            <person name="Cho J.-C."/>
        </authorList>
    </citation>
    <scope>NUCLEOTIDE SEQUENCE [LARGE SCALE GENOMIC DNA]</scope>
    <source>
        <strain evidence="2 3">JH1073</strain>
    </source>
</reference>
<dbReference type="InterPro" id="IPR000182">
    <property type="entry name" value="GNAT_dom"/>
</dbReference>
<gene>
    <name evidence="2" type="ORF">GKO48_01865</name>
</gene>
<accession>A0AAJ5ZGM8</accession>
<evidence type="ECO:0000313" key="3">
    <source>
        <dbReference type="Proteomes" id="UP001219901"/>
    </source>
</evidence>
<organism evidence="2 3">
    <name type="scientific">Candidatus Lucifugimonas marina</name>
    <dbReference type="NCBI Taxonomy" id="3038979"/>
    <lineage>
        <taxon>Bacteria</taxon>
        <taxon>Bacillati</taxon>
        <taxon>Chloroflexota</taxon>
        <taxon>Dehalococcoidia</taxon>
        <taxon>SAR202 cluster</taxon>
        <taxon>Candidatus Lucifugimonadales</taxon>
        <taxon>Candidatus Lucifugimonadaceae</taxon>
        <taxon>Candidatus Lucifugimonas</taxon>
    </lineage>
</organism>
<protein>
    <submittedName>
        <fullName evidence="2">GNAT family N-acetyltransferase</fullName>
    </submittedName>
</protein>
<evidence type="ECO:0000259" key="1">
    <source>
        <dbReference type="Pfam" id="PF13302"/>
    </source>
</evidence>
<feature type="domain" description="N-acetyltransferase" evidence="1">
    <location>
        <begin position="17"/>
        <end position="161"/>
    </location>
</feature>
<dbReference type="PANTHER" id="PTHR43792">
    <property type="entry name" value="GNAT FAMILY, PUTATIVE (AFU_ORTHOLOGUE AFUA_3G00765)-RELATED-RELATED"/>
    <property type="match status" value="1"/>
</dbReference>
<dbReference type="AlphaFoldDB" id="A0AAJ5ZGM8"/>
<dbReference type="InterPro" id="IPR016181">
    <property type="entry name" value="Acyl_CoA_acyltransferase"/>
</dbReference>
<dbReference type="InterPro" id="IPR051531">
    <property type="entry name" value="N-acetyltransferase"/>
</dbReference>
<evidence type="ECO:0000313" key="2">
    <source>
        <dbReference type="EMBL" id="WFG38401.1"/>
    </source>
</evidence>
<name>A0AAJ5ZGM8_9CHLR</name>
<dbReference type="Gene3D" id="3.40.630.30">
    <property type="match status" value="1"/>
</dbReference>
<dbReference type="Proteomes" id="UP001219901">
    <property type="component" value="Chromosome"/>
</dbReference>